<name>A0A7J8APK0_MYOMY</name>
<evidence type="ECO:0000313" key="1">
    <source>
        <dbReference type="EMBL" id="KAF6388473.1"/>
    </source>
</evidence>
<keyword evidence="1" id="KW-0808">Transferase</keyword>
<reference evidence="1 2" key="1">
    <citation type="journal article" date="2020" name="Nature">
        <title>Six reference-quality genomes reveal evolution of bat adaptations.</title>
        <authorList>
            <person name="Jebb D."/>
            <person name="Huang Z."/>
            <person name="Pippel M."/>
            <person name="Hughes G.M."/>
            <person name="Lavrichenko K."/>
            <person name="Devanna P."/>
            <person name="Winkler S."/>
            <person name="Jermiin L.S."/>
            <person name="Skirmuntt E.C."/>
            <person name="Katzourakis A."/>
            <person name="Burkitt-Gray L."/>
            <person name="Ray D.A."/>
            <person name="Sullivan K.A.M."/>
            <person name="Roscito J.G."/>
            <person name="Kirilenko B.M."/>
            <person name="Davalos L.M."/>
            <person name="Corthals A.P."/>
            <person name="Power M.L."/>
            <person name="Jones G."/>
            <person name="Ransome R.D."/>
            <person name="Dechmann D.K.N."/>
            <person name="Locatelli A.G."/>
            <person name="Puechmaille S.J."/>
            <person name="Fedrigo O."/>
            <person name="Jarvis E.D."/>
            <person name="Hiller M."/>
            <person name="Vernes S.C."/>
            <person name="Myers E.W."/>
            <person name="Teeling E.C."/>
        </authorList>
    </citation>
    <scope>NUCLEOTIDE SEQUENCE [LARGE SCALE GENOMIC DNA]</scope>
    <source>
        <strain evidence="1">MMyoMyo1</strain>
        <tissue evidence="1">Flight muscle</tissue>
    </source>
</reference>
<dbReference type="GO" id="GO:0016740">
    <property type="term" value="F:transferase activity"/>
    <property type="evidence" value="ECO:0007669"/>
    <property type="project" value="UniProtKB-KW"/>
</dbReference>
<dbReference type="AlphaFoldDB" id="A0A7J8APK0"/>
<gene>
    <name evidence="1" type="ORF">mMyoMyo1_015905</name>
</gene>
<sequence length="63" mass="7058">MAGSSEAAPGHGRGVVFMNDCPEYGLNLFIYAQHYYGDLEYFFIPHGIIVDRNFWENQDGGIG</sequence>
<accession>A0A7J8APK0</accession>
<protein>
    <submittedName>
        <fullName evidence="1">Phosphoribosyl transferase domain containing 1</fullName>
    </submittedName>
</protein>
<dbReference type="EMBL" id="JABWUV010000001">
    <property type="protein sequence ID" value="KAF6388473.1"/>
    <property type="molecule type" value="Genomic_DNA"/>
</dbReference>
<comment type="caution">
    <text evidence="1">The sequence shown here is derived from an EMBL/GenBank/DDBJ whole genome shotgun (WGS) entry which is preliminary data.</text>
</comment>
<organism evidence="1 2">
    <name type="scientific">Myotis myotis</name>
    <name type="common">Greater mouse-eared bat</name>
    <name type="synonym">Vespertilio myotis</name>
    <dbReference type="NCBI Taxonomy" id="51298"/>
    <lineage>
        <taxon>Eukaryota</taxon>
        <taxon>Metazoa</taxon>
        <taxon>Chordata</taxon>
        <taxon>Craniata</taxon>
        <taxon>Vertebrata</taxon>
        <taxon>Euteleostomi</taxon>
        <taxon>Mammalia</taxon>
        <taxon>Eutheria</taxon>
        <taxon>Laurasiatheria</taxon>
        <taxon>Chiroptera</taxon>
        <taxon>Yangochiroptera</taxon>
        <taxon>Vespertilionidae</taxon>
        <taxon>Myotis</taxon>
    </lineage>
</organism>
<dbReference type="VEuPathDB" id="HostDB:GeneID_118666013"/>
<dbReference type="Proteomes" id="UP000527355">
    <property type="component" value="Unassembled WGS sequence"/>
</dbReference>
<evidence type="ECO:0000313" key="2">
    <source>
        <dbReference type="Proteomes" id="UP000527355"/>
    </source>
</evidence>
<keyword evidence="2" id="KW-1185">Reference proteome</keyword>
<proteinExistence type="predicted"/>